<proteinExistence type="predicted"/>
<evidence type="ECO:0000259" key="1">
    <source>
        <dbReference type="Pfam" id="PF13817"/>
    </source>
</evidence>
<sequence>SLIGTAKLNDIDPQAWLADVLARIADIPQNRLHELLPWNWRALEDQRQAA</sequence>
<comment type="caution">
    <text evidence="2">The sequence shown here is derived from an EMBL/GenBank/DDBJ whole genome shotgun (WGS) entry which is preliminary data.</text>
</comment>
<accession>A0AA41Z7J7</accession>
<dbReference type="RefSeq" id="WP_265268235.1">
    <property type="nucleotide sequence ID" value="NZ_JANFAV010000002.1"/>
</dbReference>
<dbReference type="Proteomes" id="UP001165565">
    <property type="component" value="Unassembled WGS sequence"/>
</dbReference>
<dbReference type="Pfam" id="PF13817">
    <property type="entry name" value="DDE_Tnp_IS66_C"/>
    <property type="match status" value="1"/>
</dbReference>
<reference evidence="2" key="1">
    <citation type="submission" date="2022-06" db="EMBL/GenBank/DDBJ databases">
        <title>Sphingomonas sp. nov. isolated from rhizosphere soil of tomato.</title>
        <authorList>
            <person name="Dong H."/>
            <person name="Gao R."/>
        </authorList>
    </citation>
    <scope>NUCLEOTIDE SEQUENCE</scope>
    <source>
        <strain evidence="2">MMSM24</strain>
    </source>
</reference>
<evidence type="ECO:0000313" key="3">
    <source>
        <dbReference type="Proteomes" id="UP001165565"/>
    </source>
</evidence>
<dbReference type="AlphaFoldDB" id="A0AA41Z7J7"/>
<organism evidence="2 3">
    <name type="scientific">Sphingomonas lycopersici</name>
    <dbReference type="NCBI Taxonomy" id="2951807"/>
    <lineage>
        <taxon>Bacteria</taxon>
        <taxon>Pseudomonadati</taxon>
        <taxon>Pseudomonadota</taxon>
        <taxon>Alphaproteobacteria</taxon>
        <taxon>Sphingomonadales</taxon>
        <taxon>Sphingomonadaceae</taxon>
        <taxon>Sphingomonas</taxon>
    </lineage>
</organism>
<name>A0AA41Z7J7_9SPHN</name>
<feature type="non-terminal residue" evidence="2">
    <location>
        <position position="1"/>
    </location>
</feature>
<evidence type="ECO:0000313" key="2">
    <source>
        <dbReference type="EMBL" id="MCW6534297.1"/>
    </source>
</evidence>
<gene>
    <name evidence="2" type="ORF">NEE01_05795</name>
</gene>
<keyword evidence="3" id="KW-1185">Reference proteome</keyword>
<protein>
    <submittedName>
        <fullName evidence="2">Transposase domain-containing protein</fullName>
    </submittedName>
</protein>
<dbReference type="EMBL" id="JANFAV010000002">
    <property type="protein sequence ID" value="MCW6534297.1"/>
    <property type="molecule type" value="Genomic_DNA"/>
</dbReference>
<feature type="domain" description="Transposase IS66 C-terminal" evidence="1">
    <location>
        <begin position="1"/>
        <end position="38"/>
    </location>
</feature>
<dbReference type="InterPro" id="IPR039552">
    <property type="entry name" value="IS66_C"/>
</dbReference>